<sequence>MVEELNALSNNGTWNLVDLPMVLCKLMVFDYLDTFAPVAKLISVKLFLSLVATYDWQLYQFDIKNVFLHCDLEEEVYMEQPPVFVARCSKGIWANEEESPLSSKIFVWVETEPTIMVWKV</sequence>
<gene>
    <name evidence="2" type="ORF">LIER_24083</name>
</gene>
<accession>A0AAV3R022</accession>
<protein>
    <recommendedName>
        <fullName evidence="1">Reverse transcriptase Ty1/copia-type domain-containing protein</fullName>
    </recommendedName>
</protein>
<evidence type="ECO:0000313" key="3">
    <source>
        <dbReference type="Proteomes" id="UP001454036"/>
    </source>
</evidence>
<organism evidence="2 3">
    <name type="scientific">Lithospermum erythrorhizon</name>
    <name type="common">Purple gromwell</name>
    <name type="synonym">Lithospermum officinale var. erythrorhizon</name>
    <dbReference type="NCBI Taxonomy" id="34254"/>
    <lineage>
        <taxon>Eukaryota</taxon>
        <taxon>Viridiplantae</taxon>
        <taxon>Streptophyta</taxon>
        <taxon>Embryophyta</taxon>
        <taxon>Tracheophyta</taxon>
        <taxon>Spermatophyta</taxon>
        <taxon>Magnoliopsida</taxon>
        <taxon>eudicotyledons</taxon>
        <taxon>Gunneridae</taxon>
        <taxon>Pentapetalae</taxon>
        <taxon>asterids</taxon>
        <taxon>lamiids</taxon>
        <taxon>Boraginales</taxon>
        <taxon>Boraginaceae</taxon>
        <taxon>Boraginoideae</taxon>
        <taxon>Lithospermeae</taxon>
        <taxon>Lithospermum</taxon>
    </lineage>
</organism>
<feature type="domain" description="Reverse transcriptase Ty1/copia-type" evidence="1">
    <location>
        <begin position="29"/>
        <end position="86"/>
    </location>
</feature>
<keyword evidence="3" id="KW-1185">Reference proteome</keyword>
<dbReference type="AlphaFoldDB" id="A0AAV3R022"/>
<proteinExistence type="predicted"/>
<dbReference type="Pfam" id="PF07727">
    <property type="entry name" value="RVT_2"/>
    <property type="match status" value="1"/>
</dbReference>
<dbReference type="EMBL" id="BAABME010006922">
    <property type="protein sequence ID" value="GAA0169645.1"/>
    <property type="molecule type" value="Genomic_DNA"/>
</dbReference>
<evidence type="ECO:0000259" key="1">
    <source>
        <dbReference type="Pfam" id="PF07727"/>
    </source>
</evidence>
<dbReference type="InterPro" id="IPR013103">
    <property type="entry name" value="RVT_2"/>
</dbReference>
<comment type="caution">
    <text evidence="2">The sequence shown here is derived from an EMBL/GenBank/DDBJ whole genome shotgun (WGS) entry which is preliminary data.</text>
</comment>
<dbReference type="Proteomes" id="UP001454036">
    <property type="component" value="Unassembled WGS sequence"/>
</dbReference>
<name>A0AAV3R022_LITER</name>
<evidence type="ECO:0000313" key="2">
    <source>
        <dbReference type="EMBL" id="GAA0169645.1"/>
    </source>
</evidence>
<reference evidence="2 3" key="1">
    <citation type="submission" date="2024-01" db="EMBL/GenBank/DDBJ databases">
        <title>The complete chloroplast genome sequence of Lithospermum erythrorhizon: insights into the phylogenetic relationship among Boraginaceae species and the maternal lineages of purple gromwells.</title>
        <authorList>
            <person name="Okada T."/>
            <person name="Watanabe K."/>
        </authorList>
    </citation>
    <scope>NUCLEOTIDE SEQUENCE [LARGE SCALE GENOMIC DNA]</scope>
</reference>